<keyword evidence="2" id="KW-0328">Glycosyltransferase</keyword>
<dbReference type="SUPFAM" id="SSF53448">
    <property type="entry name" value="Nucleotide-diphospho-sugar transferases"/>
    <property type="match status" value="1"/>
</dbReference>
<keyword evidence="4" id="KW-1133">Transmembrane helix</keyword>
<dbReference type="EMBL" id="MGAU01000021">
    <property type="protein sequence ID" value="OGK55173.1"/>
    <property type="molecule type" value="Genomic_DNA"/>
</dbReference>
<dbReference type="GO" id="GO:0016757">
    <property type="term" value="F:glycosyltransferase activity"/>
    <property type="evidence" value="ECO:0007669"/>
    <property type="project" value="UniProtKB-KW"/>
</dbReference>
<evidence type="ECO:0000256" key="1">
    <source>
        <dbReference type="ARBA" id="ARBA00006739"/>
    </source>
</evidence>
<feature type="transmembrane region" description="Helical" evidence="4">
    <location>
        <begin position="266"/>
        <end position="287"/>
    </location>
</feature>
<dbReference type="PANTHER" id="PTHR43630:SF1">
    <property type="entry name" value="POLY-BETA-1,6-N-ACETYL-D-GLUCOSAMINE SYNTHASE"/>
    <property type="match status" value="1"/>
</dbReference>
<evidence type="ECO:0000313" key="7">
    <source>
        <dbReference type="Proteomes" id="UP000178486"/>
    </source>
</evidence>
<dbReference type="Pfam" id="PF00535">
    <property type="entry name" value="Glycos_transf_2"/>
    <property type="match status" value="1"/>
</dbReference>
<keyword evidence="4" id="KW-0472">Membrane</keyword>
<dbReference type="PANTHER" id="PTHR43630">
    <property type="entry name" value="POLY-BETA-1,6-N-ACETYL-D-GLUCOSAMINE SYNTHASE"/>
    <property type="match status" value="1"/>
</dbReference>
<name>A0A1F7JHS9_9BACT</name>
<evidence type="ECO:0000256" key="3">
    <source>
        <dbReference type="ARBA" id="ARBA00022679"/>
    </source>
</evidence>
<dbReference type="InterPro" id="IPR001173">
    <property type="entry name" value="Glyco_trans_2-like"/>
</dbReference>
<feature type="domain" description="Glycosyltransferase 2-like" evidence="5">
    <location>
        <begin position="3"/>
        <end position="117"/>
    </location>
</feature>
<dbReference type="AlphaFoldDB" id="A0A1F7JHS9"/>
<evidence type="ECO:0000256" key="4">
    <source>
        <dbReference type="SAM" id="Phobius"/>
    </source>
</evidence>
<evidence type="ECO:0000256" key="2">
    <source>
        <dbReference type="ARBA" id="ARBA00022676"/>
    </source>
</evidence>
<dbReference type="Proteomes" id="UP000178486">
    <property type="component" value="Unassembled WGS sequence"/>
</dbReference>
<keyword evidence="3" id="KW-0808">Transferase</keyword>
<reference evidence="6 7" key="1">
    <citation type="journal article" date="2016" name="Nat. Commun.">
        <title>Thousands of microbial genomes shed light on interconnected biogeochemical processes in an aquifer system.</title>
        <authorList>
            <person name="Anantharaman K."/>
            <person name="Brown C.T."/>
            <person name="Hug L.A."/>
            <person name="Sharon I."/>
            <person name="Castelle C.J."/>
            <person name="Probst A.J."/>
            <person name="Thomas B.C."/>
            <person name="Singh A."/>
            <person name="Wilkins M.J."/>
            <person name="Karaoz U."/>
            <person name="Brodie E.L."/>
            <person name="Williams K.H."/>
            <person name="Hubbard S.S."/>
            <person name="Banfield J.F."/>
        </authorList>
    </citation>
    <scope>NUCLEOTIDE SEQUENCE [LARGE SCALE GENOMIC DNA]</scope>
</reference>
<evidence type="ECO:0000259" key="5">
    <source>
        <dbReference type="Pfam" id="PF00535"/>
    </source>
</evidence>
<accession>A0A1F7JHS9</accession>
<evidence type="ECO:0000313" key="6">
    <source>
        <dbReference type="EMBL" id="OGK55173.1"/>
    </source>
</evidence>
<proteinExistence type="inferred from homology"/>
<comment type="caution">
    <text evidence="6">The sequence shown here is derived from an EMBL/GenBank/DDBJ whole genome shotgun (WGS) entry which is preliminary data.</text>
</comment>
<organism evidence="6 7">
    <name type="scientific">Candidatus Roizmanbacteria bacterium RIFCSPLOWO2_01_FULL_45_11</name>
    <dbReference type="NCBI Taxonomy" id="1802070"/>
    <lineage>
        <taxon>Bacteria</taxon>
        <taxon>Candidatus Roizmaniibacteriota</taxon>
    </lineage>
</organism>
<feature type="transmembrane region" description="Helical" evidence="4">
    <location>
        <begin position="299"/>
        <end position="320"/>
    </location>
</feature>
<dbReference type="Gene3D" id="3.90.550.10">
    <property type="entry name" value="Spore Coat Polysaccharide Biosynthesis Protein SpsA, Chain A"/>
    <property type="match status" value="1"/>
</dbReference>
<dbReference type="InterPro" id="IPR029044">
    <property type="entry name" value="Nucleotide-diphossugar_trans"/>
</dbReference>
<comment type="similarity">
    <text evidence="1">Belongs to the glycosyltransferase 2 family.</text>
</comment>
<gene>
    <name evidence="6" type="ORF">A3B56_02805</name>
</gene>
<protein>
    <recommendedName>
        <fullName evidence="5">Glycosyltransferase 2-like domain-containing protein</fullName>
    </recommendedName>
</protein>
<keyword evidence="4" id="KW-0812">Transmembrane</keyword>
<sequence length="334" mass="38409">MVSIIIATRNSGRTLDACLSSIRNQDYPRRYIEIVIIDGGSTDGTKTIAKQYDVTWIEKKGSGAEEAKAIGLKHAKGDIIADFGSDNIISDRQFISRIVAPLIENPNIVGSYPLRYTYRPNDTIFNRYVALFGVNDPVPFSVRKSDRQSMLFDGYCLSGRAIKRTGYWDVVFTPDNLPTVGANGFFIRKDILLKANVSPRSYFHIDVVYDVVKKGYDRFAVVDTSIVHDTADTLFSLMSKRRRYLKELYLEKQLLRRYHIVRWNKVGDVGMLGLFVMYSVTIVQPLWLSIHGWLKIRDMAWFVHPVLCFLTTLVYAEQVIRYSSNKLWRRVLKH</sequence>